<dbReference type="PANTHER" id="PTHR43855">
    <property type="entry name" value="THIOSULFATE SULFURTRANSFERASE"/>
    <property type="match status" value="1"/>
</dbReference>
<organism evidence="4 5">
    <name type="scientific">Aphanomyces stellatus</name>
    <dbReference type="NCBI Taxonomy" id="120398"/>
    <lineage>
        <taxon>Eukaryota</taxon>
        <taxon>Sar</taxon>
        <taxon>Stramenopiles</taxon>
        <taxon>Oomycota</taxon>
        <taxon>Saprolegniomycetes</taxon>
        <taxon>Saprolegniales</taxon>
        <taxon>Verrucalvaceae</taxon>
        <taxon>Aphanomyces</taxon>
    </lineage>
</organism>
<sequence length="292" mass="32854">MHRLARLAPKPRQLFLGRFKHTLVSPEWVVDSKIKLSVLDCGSLDGYLRGHVPNALHFGLPSKDPKDPFQVISEPYFRAYMDTLPIDDDTTLVFYDDSNHLVRHQSIRAWWISRYYGVKKDQIKILNGGFRYWVENDFEVSCVAPTQMPPSTDKPTYTKNAARVIALDELKSIVADDANTVQLLDTRSIGEFTGANPNGNARAGHIPRALHLEWSQVLKENGQFKSTDELADLVAKTGLSPDKPVVTYCQRGIRAAHTAFVLEELLGFPTVRVYEGSMLEYLNVPDTKVSAP</sequence>
<dbReference type="PROSITE" id="PS50206">
    <property type="entry name" value="RHODANESE_3"/>
    <property type="match status" value="2"/>
</dbReference>
<feature type="domain" description="Rhodanese" evidence="2">
    <location>
        <begin position="177"/>
        <end position="290"/>
    </location>
</feature>
<dbReference type="InterPro" id="IPR051126">
    <property type="entry name" value="Thiosulfate_sulfurtransferase"/>
</dbReference>
<feature type="domain" description="Rhodanese" evidence="2">
    <location>
        <begin position="38"/>
        <end position="135"/>
    </location>
</feature>
<dbReference type="InterPro" id="IPR036873">
    <property type="entry name" value="Rhodanese-like_dom_sf"/>
</dbReference>
<name>A0A485KJ23_9STRA</name>
<evidence type="ECO:0000313" key="4">
    <source>
        <dbReference type="EMBL" id="VFT84854.1"/>
    </source>
</evidence>
<evidence type="ECO:0000256" key="1">
    <source>
        <dbReference type="ARBA" id="ARBA00022737"/>
    </source>
</evidence>
<protein>
    <submittedName>
        <fullName evidence="4">Aste57867_7961 protein</fullName>
    </submittedName>
</protein>
<dbReference type="Proteomes" id="UP000332933">
    <property type="component" value="Unassembled WGS sequence"/>
</dbReference>
<dbReference type="Gene3D" id="3.40.250.10">
    <property type="entry name" value="Rhodanese-like domain"/>
    <property type="match status" value="2"/>
</dbReference>
<accession>A0A485KJ23</accession>
<dbReference type="CDD" id="cd01448">
    <property type="entry name" value="TST_Repeat_1"/>
    <property type="match status" value="1"/>
</dbReference>
<dbReference type="SUPFAM" id="SSF52821">
    <property type="entry name" value="Rhodanese/Cell cycle control phosphatase"/>
    <property type="match status" value="2"/>
</dbReference>
<dbReference type="AlphaFoldDB" id="A0A485KJ23"/>
<gene>
    <name evidence="4" type="primary">Aste57867_7961</name>
    <name evidence="3" type="ORF">As57867_007931</name>
    <name evidence="4" type="ORF">ASTE57867_7961</name>
</gene>
<reference evidence="4 5" key="1">
    <citation type="submission" date="2019-03" db="EMBL/GenBank/DDBJ databases">
        <authorList>
            <person name="Gaulin E."/>
            <person name="Dumas B."/>
        </authorList>
    </citation>
    <scope>NUCLEOTIDE SEQUENCE [LARGE SCALE GENOMIC DNA]</scope>
    <source>
        <strain evidence="4">CBS 568.67</strain>
    </source>
</reference>
<keyword evidence="5" id="KW-1185">Reference proteome</keyword>
<keyword evidence="1" id="KW-0677">Repeat</keyword>
<dbReference type="SMART" id="SM00450">
    <property type="entry name" value="RHOD"/>
    <property type="match status" value="2"/>
</dbReference>
<dbReference type="EMBL" id="CAADRA010005027">
    <property type="protein sequence ID" value="VFT84854.1"/>
    <property type="molecule type" value="Genomic_DNA"/>
</dbReference>
<evidence type="ECO:0000313" key="5">
    <source>
        <dbReference type="Proteomes" id="UP000332933"/>
    </source>
</evidence>
<dbReference type="InterPro" id="IPR001763">
    <property type="entry name" value="Rhodanese-like_dom"/>
</dbReference>
<reference evidence="3" key="2">
    <citation type="submission" date="2019-06" db="EMBL/GenBank/DDBJ databases">
        <title>Genomics analysis of Aphanomyces spp. identifies a new class of oomycete effector associated with host adaptation.</title>
        <authorList>
            <person name="Gaulin E."/>
        </authorList>
    </citation>
    <scope>NUCLEOTIDE SEQUENCE</scope>
    <source>
        <strain evidence="3">CBS 578.67</strain>
    </source>
</reference>
<dbReference type="OrthoDB" id="566238at2759"/>
<dbReference type="PANTHER" id="PTHR43855:SF1">
    <property type="entry name" value="THIOSULFATE SULFURTRANSFERASE"/>
    <property type="match status" value="1"/>
</dbReference>
<dbReference type="EMBL" id="VJMH01005006">
    <property type="protein sequence ID" value="KAF0701613.1"/>
    <property type="molecule type" value="Genomic_DNA"/>
</dbReference>
<evidence type="ECO:0000259" key="2">
    <source>
        <dbReference type="PROSITE" id="PS50206"/>
    </source>
</evidence>
<dbReference type="Pfam" id="PF00581">
    <property type="entry name" value="Rhodanese"/>
    <property type="match status" value="2"/>
</dbReference>
<evidence type="ECO:0000313" key="3">
    <source>
        <dbReference type="EMBL" id="KAF0701613.1"/>
    </source>
</evidence>
<proteinExistence type="predicted"/>
<dbReference type="CDD" id="cd01449">
    <property type="entry name" value="TST_Repeat_2"/>
    <property type="match status" value="1"/>
</dbReference>